<protein>
    <submittedName>
        <fullName evidence="1">Uncharacterized protein</fullName>
    </submittedName>
</protein>
<name>A0A9E7N3K7_9CAUD</name>
<gene>
    <name evidence="1" type="ORF">GURKE_02090</name>
</gene>
<keyword evidence="2" id="KW-1185">Reference proteome</keyword>
<reference evidence="1" key="1">
    <citation type="submission" date="2022-04" db="EMBL/GenBank/DDBJ databases">
        <authorList>
            <person name="Friedrich I."/>
            <person name="Schneider D."/>
            <person name="Poehlein A."/>
            <person name="Hertel R."/>
            <person name="Daniel R."/>
        </authorList>
    </citation>
    <scope>NUCLEOTIDE SEQUENCE</scope>
</reference>
<organism evidence="1 2">
    <name type="scientific">Brevundimonas phage vB_BpoS-Gurke</name>
    <dbReference type="NCBI Taxonomy" id="2948599"/>
    <lineage>
        <taxon>Viruses</taxon>
        <taxon>Duplodnaviria</taxon>
        <taxon>Heunggongvirae</taxon>
        <taxon>Uroviricota</taxon>
        <taxon>Caudoviricetes</taxon>
        <taxon>Jeanschmidtviridae</taxon>
        <taxon>Kikimoravirus</taxon>
        <taxon>Kikimoravirus gurke</taxon>
    </lineage>
</organism>
<evidence type="ECO:0000313" key="1">
    <source>
        <dbReference type="EMBL" id="UTC28240.1"/>
    </source>
</evidence>
<proteinExistence type="predicted"/>
<accession>A0A9E7N3K7</accession>
<sequence>MGRMLHSHVQDRTTKDSFSVYADDGRTRIGSAEEDVLVAACGERLRVRDVDNRRWNRFYPREESDRASCPACHKRLGQRAMKNRPALELVGDPEVRGVFRSKSGSWVRRNGETIALVAYEDRAWRVYPLTINARDDAVTQGYLPLAREGGTASRSLHSGLDPDAMAFKAKELAALACEDLHDAGRLNTEAELREQQERIKARNAAATVRREQRMQAQRVEKDDTLAALNEILESESLSNFQRQGLMTAITWIEKREVTGYVND</sequence>
<dbReference type="EMBL" id="ON529850">
    <property type="protein sequence ID" value="UTC28240.1"/>
    <property type="molecule type" value="Genomic_DNA"/>
</dbReference>
<evidence type="ECO:0000313" key="2">
    <source>
        <dbReference type="Proteomes" id="UP001055634"/>
    </source>
</evidence>
<dbReference type="Proteomes" id="UP001055634">
    <property type="component" value="Segment"/>
</dbReference>